<keyword evidence="2" id="KW-0732">Signal</keyword>
<feature type="signal peptide" evidence="2">
    <location>
        <begin position="1"/>
        <end position="23"/>
    </location>
</feature>
<evidence type="ECO:0000313" key="3">
    <source>
        <dbReference type="EMBL" id="GGG69661.1"/>
    </source>
</evidence>
<name>A0A917M1W0_9MICC</name>
<sequence>MDALRKTLASTALAGLLVTGSFAAPAFADGGHDNGKGGHGQEDKHKKDHDEKDNGEVDVVIKHKTKHGKWESKRYEDVELKKAAAIAKDKAHGGDYWKYYKDAKYTDKSGKTVKAVEKHHVTVLFEQDDDEKDNGEVDVVIKHKTKHGKWESKRYEDVELKKAAAIAKDKAHGGDYWKYHKDAKYTDKTGKTVKAVEKRHVTVLFEQDNGEKDNGKKH</sequence>
<evidence type="ECO:0000256" key="2">
    <source>
        <dbReference type="SAM" id="SignalP"/>
    </source>
</evidence>
<feature type="region of interest" description="Disordered" evidence="1">
    <location>
        <begin position="29"/>
        <end position="56"/>
    </location>
</feature>
<gene>
    <name evidence="3" type="ORF">GCM10011374_37650</name>
</gene>
<proteinExistence type="predicted"/>
<accession>A0A917M1W0</accession>
<dbReference type="Proteomes" id="UP000638848">
    <property type="component" value="Unassembled WGS sequence"/>
</dbReference>
<reference evidence="3" key="2">
    <citation type="submission" date="2020-09" db="EMBL/GenBank/DDBJ databases">
        <authorList>
            <person name="Sun Q."/>
            <person name="Zhou Y."/>
        </authorList>
    </citation>
    <scope>NUCLEOTIDE SEQUENCE</scope>
    <source>
        <strain evidence="3">CGMCC 1.12187</strain>
    </source>
</reference>
<evidence type="ECO:0000313" key="4">
    <source>
        <dbReference type="Proteomes" id="UP000638848"/>
    </source>
</evidence>
<reference evidence="3" key="1">
    <citation type="journal article" date="2014" name="Int. J. Syst. Evol. Microbiol.">
        <title>Complete genome sequence of Corynebacterium casei LMG S-19264T (=DSM 44701T), isolated from a smear-ripened cheese.</title>
        <authorList>
            <consortium name="US DOE Joint Genome Institute (JGI-PGF)"/>
            <person name="Walter F."/>
            <person name="Albersmeier A."/>
            <person name="Kalinowski J."/>
            <person name="Ruckert C."/>
        </authorList>
    </citation>
    <scope>NUCLEOTIDE SEQUENCE</scope>
    <source>
        <strain evidence="3">CGMCC 1.12187</strain>
    </source>
</reference>
<dbReference type="AlphaFoldDB" id="A0A917M1W0"/>
<organism evidence="3 4">
    <name type="scientific">Kocuria dechangensis</name>
    <dbReference type="NCBI Taxonomy" id="1176249"/>
    <lineage>
        <taxon>Bacteria</taxon>
        <taxon>Bacillati</taxon>
        <taxon>Actinomycetota</taxon>
        <taxon>Actinomycetes</taxon>
        <taxon>Micrococcales</taxon>
        <taxon>Micrococcaceae</taxon>
        <taxon>Kocuria</taxon>
    </lineage>
</organism>
<comment type="caution">
    <text evidence="3">The sequence shown here is derived from an EMBL/GenBank/DDBJ whole genome shotgun (WGS) entry which is preliminary data.</text>
</comment>
<evidence type="ECO:0000256" key="1">
    <source>
        <dbReference type="SAM" id="MobiDB-lite"/>
    </source>
</evidence>
<dbReference type="EMBL" id="BMEQ01000035">
    <property type="protein sequence ID" value="GGG69661.1"/>
    <property type="molecule type" value="Genomic_DNA"/>
</dbReference>
<protein>
    <submittedName>
        <fullName evidence="3">Uncharacterized protein</fullName>
    </submittedName>
</protein>
<keyword evidence="4" id="KW-1185">Reference proteome</keyword>
<feature type="compositionally biased region" description="Basic and acidic residues" evidence="1">
    <location>
        <begin position="30"/>
        <end position="56"/>
    </location>
</feature>
<dbReference type="RefSeq" id="WP_188540024.1">
    <property type="nucleotide sequence ID" value="NZ_BMEQ01000035.1"/>
</dbReference>
<feature type="chain" id="PRO_5038722679" evidence="2">
    <location>
        <begin position="24"/>
        <end position="218"/>
    </location>
</feature>